<dbReference type="GO" id="GO:0006465">
    <property type="term" value="P:signal peptide processing"/>
    <property type="evidence" value="ECO:0007669"/>
    <property type="project" value="InterPro"/>
</dbReference>
<dbReference type="PANTHER" id="PTHR33116">
    <property type="entry name" value="REVERSE TRANSCRIPTASE ZINC-BINDING DOMAIN-CONTAINING PROTEIN-RELATED-RELATED"/>
    <property type="match status" value="1"/>
</dbReference>
<dbReference type="Gene3D" id="2.10.109.10">
    <property type="entry name" value="Umud Fragment, subunit A"/>
    <property type="match status" value="2"/>
</dbReference>
<dbReference type="PANTHER" id="PTHR33116:SF78">
    <property type="entry name" value="OS12G0587133 PROTEIN"/>
    <property type="match status" value="1"/>
</dbReference>
<sequence>MGQWRSLAKEALDRTAIVANFLCLLHVTSNYLCSPTLVYGPSMLPTLNLTGDVLLAEHVSPRLGKVGPGDVVLLRSPVDPRRTLTKRVVGMEGDTVTFFVDPMRTDTCQTVVRRDYQKILFTHLSRLVARAIKEGPFLVGSDERIPIMVSHLLFADDTLIFCNADLSQIESLRNVFTWFETVFGLRVNLHKSEIVPVGEVSNLEEIVAVMGCQLSALPMTYLGLPLGAKLNFTIIWNPVIEKMERRLAGWKRLYLSKGGKLTLFKSTLSNLPTYFLSLFHLPAGVAHRLEKLQRDFLWDGLGDQPKFHLVNWAKICEPIPSGGLGIKNLQSFNQSLLGKWLWRYGMDRESLWRQVVEAKYGSMWGGWCTKANRDAYGRAFPELFSIATDKDAAVADCMSVQNGKLLWEQEKIDCELLYHSLIAQASTQSPWKGIWKAKVPTRVSFFVWTAVLGKILTNDNLIKRQVVLVNWCCLCKANGESIDHLFIHCSLAKQLWDTILTLFGVHWVMPRQLQDLISCWPGALGRHRHAEIWKVPKGHVWIQGDNMYASSDSRHFGPVPYGLIQGKVFFRYFIDWNDAYLYFVGIGGIMEMF</sequence>
<evidence type="ECO:0000256" key="1">
    <source>
        <dbReference type="ARBA" id="ARBA00022801"/>
    </source>
</evidence>
<feature type="domain" description="Peptidase S26" evidence="3">
    <location>
        <begin position="19"/>
        <end position="98"/>
    </location>
</feature>
<dbReference type="Pfam" id="PF10502">
    <property type="entry name" value="Peptidase_S26"/>
    <property type="match status" value="2"/>
</dbReference>
<evidence type="ECO:0000259" key="4">
    <source>
        <dbReference type="Pfam" id="PF13966"/>
    </source>
</evidence>
<dbReference type="AlphaFoldDB" id="A0A2N9HMA0"/>
<dbReference type="InterPro" id="IPR026960">
    <property type="entry name" value="RVT-Znf"/>
</dbReference>
<accession>A0A2N9HMA0</accession>
<name>A0A2N9HMA0_FAGSY</name>
<proteinExistence type="predicted"/>
<dbReference type="CDD" id="cd06530">
    <property type="entry name" value="S26_SPase_I"/>
    <property type="match status" value="2"/>
</dbReference>
<feature type="domain" description="Peptidase S26" evidence="3">
    <location>
        <begin position="533"/>
        <end position="573"/>
    </location>
</feature>
<dbReference type="GO" id="GO:0016020">
    <property type="term" value="C:membrane"/>
    <property type="evidence" value="ECO:0007669"/>
    <property type="project" value="InterPro"/>
</dbReference>
<feature type="active site" evidence="2">
    <location>
        <position position="86"/>
    </location>
</feature>
<evidence type="ECO:0000256" key="2">
    <source>
        <dbReference type="PIRSR" id="PIRSR600223-1"/>
    </source>
</evidence>
<dbReference type="InterPro" id="IPR019758">
    <property type="entry name" value="Pept_S26A_signal_pept_1_CS"/>
</dbReference>
<keyword evidence="1" id="KW-0378">Hydrolase</keyword>
<organism evidence="5">
    <name type="scientific">Fagus sylvatica</name>
    <name type="common">Beechnut</name>
    <dbReference type="NCBI Taxonomy" id="28930"/>
    <lineage>
        <taxon>Eukaryota</taxon>
        <taxon>Viridiplantae</taxon>
        <taxon>Streptophyta</taxon>
        <taxon>Embryophyta</taxon>
        <taxon>Tracheophyta</taxon>
        <taxon>Spermatophyta</taxon>
        <taxon>Magnoliopsida</taxon>
        <taxon>eudicotyledons</taxon>
        <taxon>Gunneridae</taxon>
        <taxon>Pentapetalae</taxon>
        <taxon>rosids</taxon>
        <taxon>fabids</taxon>
        <taxon>Fagales</taxon>
        <taxon>Fagaceae</taxon>
        <taxon>Fagus</taxon>
    </lineage>
</organism>
<dbReference type="Pfam" id="PF13966">
    <property type="entry name" value="zf-RVT"/>
    <property type="match status" value="1"/>
</dbReference>
<evidence type="ECO:0000259" key="3">
    <source>
        <dbReference type="Pfam" id="PF10502"/>
    </source>
</evidence>
<gene>
    <name evidence="5" type="ORF">FSB_LOCUS40621</name>
</gene>
<dbReference type="PROSITE" id="PS00761">
    <property type="entry name" value="SPASE_I_3"/>
    <property type="match status" value="1"/>
</dbReference>
<dbReference type="InterPro" id="IPR019533">
    <property type="entry name" value="Peptidase_S26"/>
</dbReference>
<dbReference type="GO" id="GO:0004252">
    <property type="term" value="F:serine-type endopeptidase activity"/>
    <property type="evidence" value="ECO:0007669"/>
    <property type="project" value="InterPro"/>
</dbReference>
<protein>
    <recommendedName>
        <fullName evidence="6">Reverse transcriptase zinc-binding domain-containing protein</fullName>
    </recommendedName>
</protein>
<evidence type="ECO:0000313" key="5">
    <source>
        <dbReference type="EMBL" id="SPD12739.1"/>
    </source>
</evidence>
<dbReference type="SUPFAM" id="SSF51306">
    <property type="entry name" value="LexA/Signal peptidase"/>
    <property type="match status" value="2"/>
</dbReference>
<reference evidence="5" key="1">
    <citation type="submission" date="2018-02" db="EMBL/GenBank/DDBJ databases">
        <authorList>
            <person name="Cohen D.B."/>
            <person name="Kent A.D."/>
        </authorList>
    </citation>
    <scope>NUCLEOTIDE SEQUENCE</scope>
</reference>
<dbReference type="InterPro" id="IPR036286">
    <property type="entry name" value="LexA/Signal_pep-like_sf"/>
</dbReference>
<dbReference type="EMBL" id="OIVN01003662">
    <property type="protein sequence ID" value="SPD12739.1"/>
    <property type="molecule type" value="Genomic_DNA"/>
</dbReference>
<evidence type="ECO:0008006" key="6">
    <source>
        <dbReference type="Google" id="ProtNLM"/>
    </source>
</evidence>
<dbReference type="PRINTS" id="PR00727">
    <property type="entry name" value="LEADERPTASE"/>
</dbReference>
<dbReference type="InterPro" id="IPR000223">
    <property type="entry name" value="Pept_S26A_signal_pept_1"/>
</dbReference>
<feature type="active site" evidence="2">
    <location>
        <position position="42"/>
    </location>
</feature>
<feature type="domain" description="Reverse transcriptase zinc-binding" evidence="4">
    <location>
        <begin position="417"/>
        <end position="496"/>
    </location>
</feature>